<dbReference type="AlphaFoldDB" id="A0A4U5M8B7"/>
<evidence type="ECO:0000313" key="2">
    <source>
        <dbReference type="EMBL" id="TKR65178.1"/>
    </source>
</evidence>
<accession>A0A4U5M8B7</accession>
<keyword evidence="3" id="KW-1185">Reference proteome</keyword>
<evidence type="ECO:0000313" key="3">
    <source>
        <dbReference type="Proteomes" id="UP000298663"/>
    </source>
</evidence>
<reference evidence="2 3" key="2">
    <citation type="journal article" date="2019" name="G3 (Bethesda)">
        <title>Hybrid Assembly of the Genome of the Entomopathogenic Nematode Steinernema carpocapsae Identifies the X-Chromosome.</title>
        <authorList>
            <person name="Serra L."/>
            <person name="Macchietto M."/>
            <person name="Macias-Munoz A."/>
            <person name="McGill C.J."/>
            <person name="Rodriguez I.M."/>
            <person name="Rodriguez B."/>
            <person name="Murad R."/>
            <person name="Mortazavi A."/>
        </authorList>
    </citation>
    <scope>NUCLEOTIDE SEQUENCE [LARGE SCALE GENOMIC DNA]</scope>
    <source>
        <strain evidence="2 3">ALL</strain>
    </source>
</reference>
<comment type="caution">
    <text evidence="2">The sequence shown here is derived from an EMBL/GenBank/DDBJ whole genome shotgun (WGS) entry which is preliminary data.</text>
</comment>
<feature type="signal peptide" evidence="1">
    <location>
        <begin position="1"/>
        <end position="24"/>
    </location>
</feature>
<keyword evidence="1" id="KW-0732">Signal</keyword>
<dbReference type="OrthoDB" id="10454957at2759"/>
<name>A0A4U5M8B7_STECR</name>
<dbReference type="EMBL" id="AZBU02000009">
    <property type="protein sequence ID" value="TKR65178.1"/>
    <property type="molecule type" value="Genomic_DNA"/>
</dbReference>
<dbReference type="Proteomes" id="UP000298663">
    <property type="component" value="Unassembled WGS sequence"/>
</dbReference>
<organism evidence="2 3">
    <name type="scientific">Steinernema carpocapsae</name>
    <name type="common">Entomopathogenic nematode</name>
    <dbReference type="NCBI Taxonomy" id="34508"/>
    <lineage>
        <taxon>Eukaryota</taxon>
        <taxon>Metazoa</taxon>
        <taxon>Ecdysozoa</taxon>
        <taxon>Nematoda</taxon>
        <taxon>Chromadorea</taxon>
        <taxon>Rhabditida</taxon>
        <taxon>Tylenchina</taxon>
        <taxon>Panagrolaimomorpha</taxon>
        <taxon>Strongyloidoidea</taxon>
        <taxon>Steinernematidae</taxon>
        <taxon>Steinernema</taxon>
    </lineage>
</organism>
<reference evidence="2 3" key="1">
    <citation type="journal article" date="2015" name="Genome Biol.">
        <title>Comparative genomics of Steinernema reveals deeply conserved gene regulatory networks.</title>
        <authorList>
            <person name="Dillman A.R."/>
            <person name="Macchietto M."/>
            <person name="Porter C.F."/>
            <person name="Rogers A."/>
            <person name="Williams B."/>
            <person name="Antoshechkin I."/>
            <person name="Lee M.M."/>
            <person name="Goodwin Z."/>
            <person name="Lu X."/>
            <person name="Lewis E.E."/>
            <person name="Goodrich-Blair H."/>
            <person name="Stock S.P."/>
            <person name="Adams B.J."/>
            <person name="Sternberg P.W."/>
            <person name="Mortazavi A."/>
        </authorList>
    </citation>
    <scope>NUCLEOTIDE SEQUENCE [LARGE SCALE GENOMIC DNA]</scope>
    <source>
        <strain evidence="2 3">ALL</strain>
    </source>
</reference>
<evidence type="ECO:0000256" key="1">
    <source>
        <dbReference type="SAM" id="SignalP"/>
    </source>
</evidence>
<feature type="chain" id="PRO_5020978891" evidence="1">
    <location>
        <begin position="25"/>
        <end position="252"/>
    </location>
</feature>
<proteinExistence type="predicted"/>
<sequence>MATLQGAAPAFFLALFVVVQNVDAQNGNPVPPAAPQSPQFPAAPQLAQFPTPQFQAPQLPQFPASQFQVPQLPQMQLPQIPTPQQLNIPAPPPMPHFQIPDPGPLPTPPTQPQLPMIAQERVPQAAELPGFREAAQHLPVATPSPFHSAFMQHAENFLKFNNIPYMPANGKTNPYNPYINHYYNHFERATPAPLVTHNPLFYNAQRLDFTPEVNTNAWRENSDRVMNSPYDRAVETPLGRVWLFCKFNCPRG</sequence>
<protein>
    <submittedName>
        <fullName evidence="2">Uncharacterized protein</fullName>
    </submittedName>
</protein>
<gene>
    <name evidence="2" type="ORF">L596_025621</name>
</gene>